<evidence type="ECO:0000259" key="1">
    <source>
        <dbReference type="Pfam" id="PF22969"/>
    </source>
</evidence>
<proteinExistence type="predicted"/>
<gene>
    <name evidence="2" type="ORF">A6R68_22722</name>
</gene>
<dbReference type="AlphaFoldDB" id="A0A1A6HYK3"/>
<dbReference type="OrthoDB" id="361283at2759"/>
<feature type="non-terminal residue" evidence="2">
    <location>
        <position position="1"/>
    </location>
</feature>
<dbReference type="PANTHER" id="PTHR23019:SF1">
    <property type="entry name" value="NUCLEAR PORE MEMBRANE GLYCOPROTEIN 210-LIKE"/>
    <property type="match status" value="1"/>
</dbReference>
<dbReference type="GO" id="GO:0005643">
    <property type="term" value="C:nuclear pore"/>
    <property type="evidence" value="ECO:0007669"/>
    <property type="project" value="TreeGrafter"/>
</dbReference>
<dbReference type="EMBL" id="LZPO01007946">
    <property type="protein sequence ID" value="OBS83304.1"/>
    <property type="molecule type" value="Genomic_DNA"/>
</dbReference>
<evidence type="ECO:0000313" key="3">
    <source>
        <dbReference type="Proteomes" id="UP000092124"/>
    </source>
</evidence>
<feature type="domain" description="NUP210 Ig-like" evidence="1">
    <location>
        <begin position="28"/>
        <end position="73"/>
    </location>
</feature>
<dbReference type="InterPro" id="IPR055097">
    <property type="entry name" value="Ig_NUP210_2nd"/>
</dbReference>
<dbReference type="Proteomes" id="UP000092124">
    <property type="component" value="Unassembled WGS sequence"/>
</dbReference>
<dbReference type="Pfam" id="PF22969">
    <property type="entry name" value="Ig_NUP210_2nd"/>
    <property type="match status" value="1"/>
</dbReference>
<dbReference type="InterPro" id="IPR045197">
    <property type="entry name" value="NUP210-like"/>
</dbReference>
<sequence>FCSLAVTDRELRCDVKVNVIDSIEIVSRTRELYVDDAPLELMVRALDAKGNTFSTLAGLTFGWSIAQDNESAGEELSSKIR</sequence>
<name>A0A1A6HYK3_NEOLE</name>
<dbReference type="PANTHER" id="PTHR23019">
    <property type="entry name" value="NUCLEAR PORE MEMBRANE GLYCOPROTEIN GP210-RELATED"/>
    <property type="match status" value="1"/>
</dbReference>
<accession>A0A1A6HYK3</accession>
<keyword evidence="3" id="KW-1185">Reference proteome</keyword>
<dbReference type="STRING" id="56216.A0A1A6HYK3"/>
<reference evidence="2 3" key="1">
    <citation type="submission" date="2016-06" db="EMBL/GenBank/DDBJ databases">
        <title>The Draft Genome Sequence and Annotation of the Desert Woodrat Neotoma lepida.</title>
        <authorList>
            <person name="Campbell M."/>
            <person name="Oakeson K.F."/>
            <person name="Yandell M."/>
            <person name="Halpert J.R."/>
            <person name="Dearing D."/>
        </authorList>
    </citation>
    <scope>NUCLEOTIDE SEQUENCE [LARGE SCALE GENOMIC DNA]</scope>
    <source>
        <strain evidence="2">417</strain>
        <tissue evidence="2">Liver</tissue>
    </source>
</reference>
<evidence type="ECO:0000313" key="2">
    <source>
        <dbReference type="EMBL" id="OBS83304.1"/>
    </source>
</evidence>
<comment type="caution">
    <text evidence="2">The sequence shown here is derived from an EMBL/GenBank/DDBJ whole genome shotgun (WGS) entry which is preliminary data.</text>
</comment>
<protein>
    <recommendedName>
        <fullName evidence="1">NUP210 Ig-like domain-containing protein</fullName>
    </recommendedName>
</protein>
<organism evidence="2 3">
    <name type="scientific">Neotoma lepida</name>
    <name type="common">Desert woodrat</name>
    <dbReference type="NCBI Taxonomy" id="56216"/>
    <lineage>
        <taxon>Eukaryota</taxon>
        <taxon>Metazoa</taxon>
        <taxon>Chordata</taxon>
        <taxon>Craniata</taxon>
        <taxon>Vertebrata</taxon>
        <taxon>Euteleostomi</taxon>
        <taxon>Mammalia</taxon>
        <taxon>Eutheria</taxon>
        <taxon>Euarchontoglires</taxon>
        <taxon>Glires</taxon>
        <taxon>Rodentia</taxon>
        <taxon>Myomorpha</taxon>
        <taxon>Muroidea</taxon>
        <taxon>Cricetidae</taxon>
        <taxon>Neotominae</taxon>
        <taxon>Neotoma</taxon>
    </lineage>
</organism>